<dbReference type="InterPro" id="IPR055348">
    <property type="entry name" value="DctQ"/>
</dbReference>
<dbReference type="GO" id="GO:0015740">
    <property type="term" value="P:C4-dicarboxylate transport"/>
    <property type="evidence" value="ECO:0007669"/>
    <property type="project" value="TreeGrafter"/>
</dbReference>
<dbReference type="STRING" id="1231392.OCGS_0025"/>
<keyword evidence="3" id="KW-1003">Cell membrane</keyword>
<dbReference type="OrthoDB" id="7843639at2"/>
<dbReference type="PANTHER" id="PTHR35011:SF2">
    <property type="entry name" value="2,3-DIKETO-L-GULONATE TRAP TRANSPORTER SMALL PERMEASE PROTEIN YIAM"/>
    <property type="match status" value="1"/>
</dbReference>
<dbReference type="InterPro" id="IPR007387">
    <property type="entry name" value="TRAP_DctQ"/>
</dbReference>
<feature type="transmembrane region" description="Helical" evidence="9">
    <location>
        <begin position="93"/>
        <end position="115"/>
    </location>
</feature>
<keyword evidence="7 9" id="KW-0472">Membrane</keyword>
<gene>
    <name evidence="11" type="ORF">OCGS_0025</name>
</gene>
<evidence type="ECO:0000256" key="9">
    <source>
        <dbReference type="RuleBase" id="RU369079"/>
    </source>
</evidence>
<keyword evidence="12" id="KW-1185">Reference proteome</keyword>
<proteinExistence type="inferred from homology"/>
<dbReference type="Pfam" id="PF04290">
    <property type="entry name" value="DctQ"/>
    <property type="match status" value="1"/>
</dbReference>
<reference evidence="11 12" key="1">
    <citation type="journal article" date="2012" name="J. Bacteriol.">
        <title>Draft Genome Sequence of Oceaniovalibus guishaninsula JLT2003T.</title>
        <authorList>
            <person name="Tang K."/>
            <person name="Liu K."/>
            <person name="Jiao N."/>
        </authorList>
    </citation>
    <scope>NUCLEOTIDE SEQUENCE [LARGE SCALE GENOMIC DNA]</scope>
    <source>
        <strain evidence="11 12">JLT2003</strain>
    </source>
</reference>
<comment type="subcellular location">
    <subcellularLocation>
        <location evidence="1 9">Cell inner membrane</location>
        <topology evidence="1 9">Multi-pass membrane protein</topology>
    </subcellularLocation>
</comment>
<keyword evidence="6 9" id="KW-1133">Transmembrane helix</keyword>
<feature type="transmembrane region" description="Helical" evidence="9">
    <location>
        <begin position="183"/>
        <end position="201"/>
    </location>
</feature>
<keyword evidence="2 9" id="KW-0813">Transport</keyword>
<comment type="caution">
    <text evidence="11">The sequence shown here is derived from an EMBL/GenBank/DDBJ whole genome shotgun (WGS) entry which is preliminary data.</text>
</comment>
<keyword evidence="4 9" id="KW-0997">Cell inner membrane</keyword>
<feature type="transmembrane region" description="Helical" evidence="9">
    <location>
        <begin position="23"/>
        <end position="43"/>
    </location>
</feature>
<dbReference type="GO" id="GO:0022857">
    <property type="term" value="F:transmembrane transporter activity"/>
    <property type="evidence" value="ECO:0007669"/>
    <property type="project" value="UniProtKB-UniRule"/>
</dbReference>
<evidence type="ECO:0000313" key="12">
    <source>
        <dbReference type="Proteomes" id="UP000006765"/>
    </source>
</evidence>
<organism evidence="11 12">
    <name type="scientific">Oceaniovalibus guishaninsula JLT2003</name>
    <dbReference type="NCBI Taxonomy" id="1231392"/>
    <lineage>
        <taxon>Bacteria</taxon>
        <taxon>Pseudomonadati</taxon>
        <taxon>Pseudomonadota</taxon>
        <taxon>Alphaproteobacteria</taxon>
        <taxon>Rhodobacterales</taxon>
        <taxon>Roseobacteraceae</taxon>
        <taxon>Oceaniovalibus</taxon>
    </lineage>
</organism>
<keyword evidence="5 9" id="KW-0812">Transmembrane</keyword>
<dbReference type="PANTHER" id="PTHR35011">
    <property type="entry name" value="2,3-DIKETO-L-GULONATE TRAP TRANSPORTER SMALL PERMEASE PROTEIN YIAM"/>
    <property type="match status" value="1"/>
</dbReference>
<evidence type="ECO:0000256" key="7">
    <source>
        <dbReference type="ARBA" id="ARBA00023136"/>
    </source>
</evidence>
<comment type="similarity">
    <text evidence="8 9">Belongs to the TRAP transporter small permease family.</text>
</comment>
<sequence>MSAHRHEATSGFGHIVTEIEETAIALLLGLMTLVTFVNVVLRYGFNHSLIWGLELVLILFAWLVIFGVSYAFKVTANLGVDAVTGLLKPRARRVCALLSALVCLAYGVLLLKGAWDFWAPFAGLDRTAGRWFPLGFEETRSNSFYVTDRIPIPFGADWLSRTFNSYMDGNTLVVEAYDKLPRFIPYLILPFGCALILLRMAQATWRIARGRQESLIVSHEVEDAVNEASITLKDA</sequence>
<evidence type="ECO:0000256" key="2">
    <source>
        <dbReference type="ARBA" id="ARBA00022448"/>
    </source>
</evidence>
<name>K2HT46_9RHOB</name>
<dbReference type="GO" id="GO:0005886">
    <property type="term" value="C:plasma membrane"/>
    <property type="evidence" value="ECO:0007669"/>
    <property type="project" value="UniProtKB-SubCell"/>
</dbReference>
<feature type="transmembrane region" description="Helical" evidence="9">
    <location>
        <begin position="49"/>
        <end position="72"/>
    </location>
</feature>
<evidence type="ECO:0000256" key="3">
    <source>
        <dbReference type="ARBA" id="ARBA00022475"/>
    </source>
</evidence>
<evidence type="ECO:0000259" key="10">
    <source>
        <dbReference type="Pfam" id="PF04290"/>
    </source>
</evidence>
<comment type="subunit">
    <text evidence="9">The complex comprises the extracytoplasmic solute receptor protein and the two transmembrane proteins.</text>
</comment>
<protein>
    <recommendedName>
        <fullName evidence="9">TRAP transporter small permease protein</fullName>
    </recommendedName>
</protein>
<accession>K2HT46</accession>
<dbReference type="RefSeq" id="WP_007425178.1">
    <property type="nucleotide sequence ID" value="NZ_AMGO01000001.1"/>
</dbReference>
<evidence type="ECO:0000256" key="8">
    <source>
        <dbReference type="ARBA" id="ARBA00038436"/>
    </source>
</evidence>
<dbReference type="eggNOG" id="COG3090">
    <property type="taxonomic scope" value="Bacteria"/>
</dbReference>
<evidence type="ECO:0000256" key="6">
    <source>
        <dbReference type="ARBA" id="ARBA00022989"/>
    </source>
</evidence>
<dbReference type="PATRIC" id="fig|1231392.3.peg.26"/>
<evidence type="ECO:0000256" key="4">
    <source>
        <dbReference type="ARBA" id="ARBA00022519"/>
    </source>
</evidence>
<feature type="domain" description="Tripartite ATP-independent periplasmic transporters DctQ component" evidence="10">
    <location>
        <begin position="31"/>
        <end position="119"/>
    </location>
</feature>
<dbReference type="AlphaFoldDB" id="K2HT46"/>
<evidence type="ECO:0000256" key="1">
    <source>
        <dbReference type="ARBA" id="ARBA00004429"/>
    </source>
</evidence>
<dbReference type="EMBL" id="AMGO01000001">
    <property type="protein sequence ID" value="EKE45799.1"/>
    <property type="molecule type" value="Genomic_DNA"/>
</dbReference>
<evidence type="ECO:0000313" key="11">
    <source>
        <dbReference type="EMBL" id="EKE45799.1"/>
    </source>
</evidence>
<comment type="function">
    <text evidence="9">Part of the tripartite ATP-independent periplasmic (TRAP) transport system.</text>
</comment>
<evidence type="ECO:0000256" key="5">
    <source>
        <dbReference type="ARBA" id="ARBA00022692"/>
    </source>
</evidence>
<dbReference type="Proteomes" id="UP000006765">
    <property type="component" value="Unassembled WGS sequence"/>
</dbReference>